<keyword evidence="2" id="KW-1185">Reference proteome</keyword>
<protein>
    <submittedName>
        <fullName evidence="1">DUF3077 domain-containing protein</fullName>
    </submittedName>
</protein>
<gene>
    <name evidence="1" type="ORF">CSV86_029490</name>
</gene>
<reference evidence="1 2" key="1">
    <citation type="journal article" date="2013" name="Genome Announc.">
        <title>Genome Sequence of Naphthalene-Degrading Soil Bacterium Pseudomonas putida CSV86.</title>
        <authorList>
            <person name="Phale P.S."/>
            <person name="Paliwal V."/>
            <person name="Raju S.C."/>
            <person name="Modak A."/>
            <person name="Purohit H.J."/>
        </authorList>
    </citation>
    <scope>NUCLEOTIDE SEQUENCE [LARGE SCALE GENOMIC DNA]</scope>
    <source>
        <strain evidence="1 2">CSV86</strain>
    </source>
</reference>
<dbReference type="RefSeq" id="WP_170395276.1">
    <property type="nucleotide sequence ID" value="NZ_AMWJ02000006.1"/>
</dbReference>
<comment type="caution">
    <text evidence="1">The sequence shown here is derived from an EMBL/GenBank/DDBJ whole genome shotgun (WGS) entry which is preliminary data.</text>
</comment>
<organism evidence="1 2">
    <name type="scientific">Pseudomonas bharatica CSV86</name>
    <dbReference type="NCBI Taxonomy" id="1005395"/>
    <lineage>
        <taxon>Bacteria</taxon>
        <taxon>Pseudomonadati</taxon>
        <taxon>Pseudomonadota</taxon>
        <taxon>Gammaproteobacteria</taxon>
        <taxon>Pseudomonadales</taxon>
        <taxon>Pseudomonadaceae</taxon>
        <taxon>Pseudomonas</taxon>
        <taxon>Pseudomonas bharatica</taxon>
    </lineage>
</organism>
<evidence type="ECO:0000313" key="2">
    <source>
        <dbReference type="Proteomes" id="UP000010448"/>
    </source>
</evidence>
<name>A0A7K4ENP0_9PSED</name>
<accession>A0A7K4ENP0</accession>
<dbReference type="InterPro" id="IPR021427">
    <property type="entry name" value="DUF3077"/>
</dbReference>
<dbReference type="AlphaFoldDB" id="A0A7K4ENP0"/>
<sequence>MLVMNSRMNFSPVNTTAGIATFSNCTAVSEPLFRVNPGVPSTEALAQASVLMDCINRLTLIGGVDDEGGAPVWAAHYLGEQVKALIDDVAWGFATGEGKRDRLIFCSGRMKQVPNAKKGPHPSGPS</sequence>
<dbReference type="EMBL" id="AMWJ02000006">
    <property type="protein sequence ID" value="NNJ18951.1"/>
    <property type="molecule type" value="Genomic_DNA"/>
</dbReference>
<proteinExistence type="predicted"/>
<dbReference type="Pfam" id="PF11275">
    <property type="entry name" value="DUF3077"/>
    <property type="match status" value="1"/>
</dbReference>
<dbReference type="Proteomes" id="UP000010448">
    <property type="component" value="Unassembled WGS sequence"/>
</dbReference>
<evidence type="ECO:0000313" key="1">
    <source>
        <dbReference type="EMBL" id="NNJ18951.1"/>
    </source>
</evidence>